<dbReference type="Pfam" id="PF14576">
    <property type="entry name" value="SEO_N"/>
    <property type="match status" value="1"/>
</dbReference>
<proteinExistence type="predicted"/>
<gene>
    <name evidence="2" type="ORF">P3X46_017636</name>
</gene>
<comment type="caution">
    <text evidence="2">The sequence shown here is derived from an EMBL/GenBank/DDBJ whole genome shotgun (WGS) entry which is preliminary data.</text>
</comment>
<evidence type="ECO:0000313" key="2">
    <source>
        <dbReference type="EMBL" id="KAJ9169437.1"/>
    </source>
</evidence>
<name>A0ABQ9LQ86_HEVBR</name>
<dbReference type="InterPro" id="IPR039299">
    <property type="entry name" value="SEOA"/>
</dbReference>
<keyword evidence="3" id="KW-1185">Reference proteome</keyword>
<dbReference type="InterPro" id="IPR027942">
    <property type="entry name" value="SEO_N"/>
</dbReference>
<evidence type="ECO:0000259" key="1">
    <source>
        <dbReference type="Pfam" id="PF14576"/>
    </source>
</evidence>
<dbReference type="PANTHER" id="PTHR33232:SF20">
    <property type="entry name" value="PROTEIN SIEVE ELEMENT OCCLUSION B-LIKE"/>
    <property type="match status" value="1"/>
</dbReference>
<dbReference type="Proteomes" id="UP001174677">
    <property type="component" value="Chromosome 10"/>
</dbReference>
<reference evidence="2 3" key="1">
    <citation type="journal article" date="2023" name="Plant Biotechnol. J.">
        <title>Chromosome-level wild Hevea brasiliensis genome provides new tools for genomic-assisted breeding and valuable loci to elevate rubber yield.</title>
        <authorList>
            <person name="Cheng H."/>
            <person name="Song X."/>
            <person name="Hu Y."/>
            <person name="Wu T."/>
            <person name="Yang Q."/>
            <person name="An Z."/>
            <person name="Feng S."/>
            <person name="Deng Z."/>
            <person name="Wu W."/>
            <person name="Zeng X."/>
            <person name="Tu M."/>
            <person name="Wang X."/>
            <person name="Huang H."/>
        </authorList>
    </citation>
    <scope>NUCLEOTIDE SEQUENCE [LARGE SCALE GENOMIC DNA]</scope>
    <source>
        <strain evidence="2">MT/VB/25A 57/8</strain>
    </source>
</reference>
<protein>
    <recommendedName>
        <fullName evidence="1">Sieve element occlusion N-terminal domain-containing protein</fullName>
    </recommendedName>
</protein>
<dbReference type="PANTHER" id="PTHR33232">
    <property type="entry name" value="PROTEIN SIEVE ELEMENT OCCLUSION B-LIKE"/>
    <property type="match status" value="1"/>
</dbReference>
<sequence length="329" mass="36760">MAAASPRLSNPKNERLMFCSSDDNAKIHQIQSTHDPDGHEFSLKPLLHLLEDIFNRAAPTGLASIFHQQGAQQAKFPALDDKALQGFDDMLHVLSYTIKKISCEVFQHVSCKSSGGRDPHATTLAIFKLLSSYSWDTKVVLALSALAVNYGEFWLVAQLYHTNPLAKAVAVLKQLPEVFERADALKPKFEEINNLIKATLDVAKCIVEFKELPSQFVTSDAPEMSNAATNIPTAVYWAIRSVVACATQITDLTGLSHEYITSITEAWELSSLALKVRSIHEHLMTQLSFCYHHIGEYRTRSETSGRRRQKYFAFMEVTTQTGSQNSILK</sequence>
<organism evidence="2 3">
    <name type="scientific">Hevea brasiliensis</name>
    <name type="common">Para rubber tree</name>
    <name type="synonym">Siphonia brasiliensis</name>
    <dbReference type="NCBI Taxonomy" id="3981"/>
    <lineage>
        <taxon>Eukaryota</taxon>
        <taxon>Viridiplantae</taxon>
        <taxon>Streptophyta</taxon>
        <taxon>Embryophyta</taxon>
        <taxon>Tracheophyta</taxon>
        <taxon>Spermatophyta</taxon>
        <taxon>Magnoliopsida</taxon>
        <taxon>eudicotyledons</taxon>
        <taxon>Gunneridae</taxon>
        <taxon>Pentapetalae</taxon>
        <taxon>rosids</taxon>
        <taxon>fabids</taxon>
        <taxon>Malpighiales</taxon>
        <taxon>Euphorbiaceae</taxon>
        <taxon>Crotonoideae</taxon>
        <taxon>Micrandreae</taxon>
        <taxon>Hevea</taxon>
    </lineage>
</organism>
<evidence type="ECO:0000313" key="3">
    <source>
        <dbReference type="Proteomes" id="UP001174677"/>
    </source>
</evidence>
<feature type="domain" description="Sieve element occlusion N-terminal" evidence="1">
    <location>
        <begin position="21"/>
        <end position="300"/>
    </location>
</feature>
<dbReference type="EMBL" id="JARPOI010000010">
    <property type="protein sequence ID" value="KAJ9169437.1"/>
    <property type="molecule type" value="Genomic_DNA"/>
</dbReference>
<accession>A0ABQ9LQ86</accession>